<evidence type="ECO:0000313" key="9">
    <source>
        <dbReference type="Proteomes" id="UP000707245"/>
    </source>
</evidence>
<name>A0ABR9FLG2_9GAMM</name>
<feature type="binding site" evidence="6">
    <location>
        <position position="10"/>
    </location>
    <ligand>
        <name>FMN</name>
        <dbReference type="ChEBI" id="CHEBI:58210"/>
    </ligand>
</feature>
<comment type="function">
    <text evidence="6">Also exhibits azoreductase activity. Catalyzes the reductive cleavage of the azo bond in aromatic azo compounds to the corresponding amines.</text>
</comment>
<protein>
    <recommendedName>
        <fullName evidence="6">FMN dependent NADH:quinone oxidoreductase</fullName>
        <ecNumber evidence="6">1.6.5.-</ecNumber>
    </recommendedName>
    <alternativeName>
        <fullName evidence="6">Azo-dye reductase</fullName>
    </alternativeName>
    <alternativeName>
        <fullName evidence="6">FMN-dependent NADH-azo compound oxidoreductase</fullName>
    </alternativeName>
    <alternativeName>
        <fullName evidence="6">FMN-dependent NADH-azoreductase</fullName>
        <ecNumber evidence="6">1.7.1.17</ecNumber>
    </alternativeName>
</protein>
<evidence type="ECO:0000256" key="2">
    <source>
        <dbReference type="ARBA" id="ARBA00022643"/>
    </source>
</evidence>
<dbReference type="PANTHER" id="PTHR43741">
    <property type="entry name" value="FMN-DEPENDENT NADH-AZOREDUCTASE 1"/>
    <property type="match status" value="1"/>
</dbReference>
<comment type="catalytic activity">
    <reaction evidence="6">
        <text>2 a quinone + NADH + H(+) = 2 a 1,4-benzosemiquinone + NAD(+)</text>
        <dbReference type="Rhea" id="RHEA:65952"/>
        <dbReference type="ChEBI" id="CHEBI:15378"/>
        <dbReference type="ChEBI" id="CHEBI:57540"/>
        <dbReference type="ChEBI" id="CHEBI:57945"/>
        <dbReference type="ChEBI" id="CHEBI:132124"/>
        <dbReference type="ChEBI" id="CHEBI:134225"/>
    </reaction>
</comment>
<proteinExistence type="inferred from homology"/>
<comment type="caution">
    <text evidence="8">The sequence shown here is derived from an EMBL/GenBank/DDBJ whole genome shotgun (WGS) entry which is preliminary data.</text>
</comment>
<keyword evidence="1 6" id="KW-0285">Flavoprotein</keyword>
<evidence type="ECO:0000256" key="3">
    <source>
        <dbReference type="ARBA" id="ARBA00023002"/>
    </source>
</evidence>
<dbReference type="HAMAP" id="MF_01216">
    <property type="entry name" value="Azoreductase_type1"/>
    <property type="match status" value="1"/>
</dbReference>
<evidence type="ECO:0000256" key="5">
    <source>
        <dbReference type="ARBA" id="ARBA00048542"/>
    </source>
</evidence>
<dbReference type="EMBL" id="RRZA01000024">
    <property type="protein sequence ID" value="MBE0457666.1"/>
    <property type="molecule type" value="Genomic_DNA"/>
</dbReference>
<accession>A0ABR9FLG2</accession>
<comment type="catalytic activity">
    <reaction evidence="5">
        <text>N,N-dimethyl-1,4-phenylenediamine + anthranilate + 2 NAD(+) = 2-(4-dimethylaminophenyl)diazenylbenzoate + 2 NADH + 2 H(+)</text>
        <dbReference type="Rhea" id="RHEA:55872"/>
        <dbReference type="ChEBI" id="CHEBI:15378"/>
        <dbReference type="ChEBI" id="CHEBI:15783"/>
        <dbReference type="ChEBI" id="CHEBI:16567"/>
        <dbReference type="ChEBI" id="CHEBI:57540"/>
        <dbReference type="ChEBI" id="CHEBI:57945"/>
        <dbReference type="ChEBI" id="CHEBI:71579"/>
        <dbReference type="EC" id="1.7.1.17"/>
    </reaction>
    <physiologicalReaction direction="right-to-left" evidence="5">
        <dbReference type="Rhea" id="RHEA:55874"/>
    </physiologicalReaction>
</comment>
<dbReference type="Gene3D" id="3.40.50.360">
    <property type="match status" value="1"/>
</dbReference>
<organism evidence="8 9">
    <name type="scientific">Pseudoalteromonas prydzensis</name>
    <dbReference type="NCBI Taxonomy" id="182141"/>
    <lineage>
        <taxon>Bacteria</taxon>
        <taxon>Pseudomonadati</taxon>
        <taxon>Pseudomonadota</taxon>
        <taxon>Gammaproteobacteria</taxon>
        <taxon>Alteromonadales</taxon>
        <taxon>Pseudoalteromonadaceae</taxon>
        <taxon>Pseudoalteromonas</taxon>
    </lineage>
</organism>
<dbReference type="InterPro" id="IPR003680">
    <property type="entry name" value="Flavodoxin_fold"/>
</dbReference>
<reference evidence="8 9" key="1">
    <citation type="submission" date="2020-07" db="EMBL/GenBank/DDBJ databases">
        <title>Halophilic bacteria isolated from french cheeses.</title>
        <authorList>
            <person name="Kothe C.I."/>
            <person name="Farah-Kraiem B."/>
            <person name="Renault P."/>
            <person name="Dridi B."/>
        </authorList>
    </citation>
    <scope>NUCLEOTIDE SEQUENCE [LARGE SCALE GENOMIC DNA]</scope>
    <source>
        <strain evidence="8 9">FME14</strain>
    </source>
</reference>
<evidence type="ECO:0000256" key="6">
    <source>
        <dbReference type="HAMAP-Rule" id="MF_01216"/>
    </source>
</evidence>
<sequence length="199" mass="21737">MKNVLLINSSLNGEQGNSRQLSEQFIAELTKKSELAVTHRDLAANPLTHLTQAEMSAWMTSPSERSDEQNALATISDELVAELQNNELIVMGVPMYNFGIPSTLKAWIDRVARAGITFKYTETGAVGLVENTKVVILAARGGMYVGSDMDTQTKYLKDFFAFLGITDVAFIYAEGLNMPGAEQSKDAASKEISDYVSTL</sequence>
<evidence type="ECO:0000256" key="1">
    <source>
        <dbReference type="ARBA" id="ARBA00022630"/>
    </source>
</evidence>
<keyword evidence="3 6" id="KW-0560">Oxidoreductase</keyword>
<evidence type="ECO:0000313" key="8">
    <source>
        <dbReference type="EMBL" id="MBE0457666.1"/>
    </source>
</evidence>
<keyword evidence="2 6" id="KW-0288">FMN</keyword>
<keyword evidence="9" id="KW-1185">Reference proteome</keyword>
<evidence type="ECO:0000256" key="4">
    <source>
        <dbReference type="ARBA" id="ARBA00023027"/>
    </source>
</evidence>
<feature type="domain" description="Flavodoxin-like fold" evidence="7">
    <location>
        <begin position="2"/>
        <end position="195"/>
    </location>
</feature>
<comment type="similarity">
    <text evidence="6">Belongs to the azoreductase type 1 family.</text>
</comment>
<gene>
    <name evidence="6" type="primary">azoR</name>
    <name evidence="8" type="ORF">EI167_09425</name>
</gene>
<dbReference type="EC" id="1.6.5.-" evidence="6"/>
<dbReference type="RefSeq" id="WP_192541567.1">
    <property type="nucleotide sequence ID" value="NZ_CASHZX010000002.1"/>
</dbReference>
<dbReference type="Pfam" id="PF02525">
    <property type="entry name" value="Flavodoxin_2"/>
    <property type="match status" value="1"/>
</dbReference>
<dbReference type="InterPro" id="IPR029039">
    <property type="entry name" value="Flavoprotein-like_sf"/>
</dbReference>
<dbReference type="SUPFAM" id="SSF52218">
    <property type="entry name" value="Flavoproteins"/>
    <property type="match status" value="1"/>
</dbReference>
<dbReference type="PANTHER" id="PTHR43741:SF4">
    <property type="entry name" value="FMN-DEPENDENT NADH:QUINONE OXIDOREDUCTASE"/>
    <property type="match status" value="1"/>
</dbReference>
<comment type="subunit">
    <text evidence="6">Homodimer.</text>
</comment>
<comment type="cofactor">
    <cofactor evidence="6">
        <name>FMN</name>
        <dbReference type="ChEBI" id="CHEBI:58210"/>
    </cofactor>
    <text evidence="6">Binds 1 FMN per subunit.</text>
</comment>
<evidence type="ECO:0000259" key="7">
    <source>
        <dbReference type="Pfam" id="PF02525"/>
    </source>
</evidence>
<dbReference type="InterPro" id="IPR050104">
    <property type="entry name" value="FMN-dep_NADH:Q_OxRdtase_AzoR1"/>
</dbReference>
<dbReference type="EC" id="1.7.1.17" evidence="6"/>
<comment type="function">
    <text evidence="6">Quinone reductase that provides resistance to thiol-specific stress caused by electrophilic quinones.</text>
</comment>
<comment type="caution">
    <text evidence="6">Lacks conserved residue(s) required for the propagation of feature annotation.</text>
</comment>
<keyword evidence="4 6" id="KW-0520">NAD</keyword>
<feature type="binding site" evidence="6">
    <location>
        <begin position="95"/>
        <end position="98"/>
    </location>
    <ligand>
        <name>FMN</name>
        <dbReference type="ChEBI" id="CHEBI:58210"/>
    </ligand>
</feature>
<dbReference type="Proteomes" id="UP000707245">
    <property type="component" value="Unassembled WGS sequence"/>
</dbReference>
<dbReference type="InterPro" id="IPR023048">
    <property type="entry name" value="NADH:quinone_OxRdtase_FMN_depd"/>
</dbReference>